<dbReference type="AlphaFoldDB" id="A0AB39Z3Z2"/>
<evidence type="ECO:0000259" key="2">
    <source>
        <dbReference type="SMART" id="SM00875"/>
    </source>
</evidence>
<proteinExistence type="predicted"/>
<evidence type="ECO:0000313" key="3">
    <source>
        <dbReference type="Proteomes" id="UP001652628"/>
    </source>
</evidence>
<dbReference type="GeneID" id="108008735"/>
<reference evidence="4" key="1">
    <citation type="submission" date="2025-08" db="UniProtKB">
        <authorList>
            <consortium name="RefSeq"/>
        </authorList>
    </citation>
    <scope>IDENTIFICATION</scope>
</reference>
<dbReference type="InterPro" id="IPR011333">
    <property type="entry name" value="SKP1/BTB/POZ_sf"/>
</dbReference>
<protein>
    <submittedName>
        <fullName evidence="4">Kelch-like protein 25</fullName>
    </submittedName>
</protein>
<feature type="region of interest" description="Disordered" evidence="1">
    <location>
        <begin position="1"/>
        <end position="25"/>
    </location>
</feature>
<dbReference type="Pfam" id="PF15881">
    <property type="entry name" value="DUF4734"/>
    <property type="match status" value="1"/>
</dbReference>
<dbReference type="InterPro" id="IPR011705">
    <property type="entry name" value="BACK"/>
</dbReference>
<dbReference type="InterPro" id="IPR031750">
    <property type="entry name" value="DUF4734"/>
</dbReference>
<dbReference type="SMART" id="SM00875">
    <property type="entry name" value="BACK"/>
    <property type="match status" value="1"/>
</dbReference>
<dbReference type="Gene3D" id="1.25.40.420">
    <property type="match status" value="1"/>
</dbReference>
<gene>
    <name evidence="4" type="primary">LOC108008735</name>
</gene>
<organism evidence="3 4">
    <name type="scientific">Drosophila suzukii</name>
    <name type="common">Spotted-wing drosophila fruit fly</name>
    <dbReference type="NCBI Taxonomy" id="28584"/>
    <lineage>
        <taxon>Eukaryota</taxon>
        <taxon>Metazoa</taxon>
        <taxon>Ecdysozoa</taxon>
        <taxon>Arthropoda</taxon>
        <taxon>Hexapoda</taxon>
        <taxon>Insecta</taxon>
        <taxon>Pterygota</taxon>
        <taxon>Neoptera</taxon>
        <taxon>Endopterygota</taxon>
        <taxon>Diptera</taxon>
        <taxon>Brachycera</taxon>
        <taxon>Muscomorpha</taxon>
        <taxon>Ephydroidea</taxon>
        <taxon>Drosophilidae</taxon>
        <taxon>Drosophila</taxon>
        <taxon>Sophophora</taxon>
    </lineage>
</organism>
<evidence type="ECO:0000256" key="1">
    <source>
        <dbReference type="SAM" id="MobiDB-lite"/>
    </source>
</evidence>
<dbReference type="Pfam" id="PF07707">
    <property type="entry name" value="BACK"/>
    <property type="match status" value="1"/>
</dbReference>
<evidence type="ECO:0000313" key="4">
    <source>
        <dbReference type="RefSeq" id="XP_016928121.3"/>
    </source>
</evidence>
<dbReference type="Proteomes" id="UP001652628">
    <property type="component" value="Chromosome 2R"/>
</dbReference>
<dbReference type="Pfam" id="PF00651">
    <property type="entry name" value="BTB"/>
    <property type="match status" value="1"/>
</dbReference>
<sequence length="368" mass="43298">MKKTNDNMAQGDELPMEPQLPELSLRDFRNRNQMPSLLKKIHLPKKKPILETLKNFWQENKRHDFLVRIGDHDFPCDRLVLMVYVDLVRQELDNCELRLPENLVRPETFEMLYDWMSNQTPLVKRPGIVHLLLAADYLKIEKLSSHIWYCLDQDSGFGEDQAIQVALDALPFKDLNRLHCLMLHRVQYYFLVFASSVEFLGLPVKSLIFLLSSNEIRVNSEAEVFYAAIRWLNHEWPTRQIYAMEVMEKVRICRMPGELLQTFELPVDDIRVDRIINLPELKPSIEKGSFDQVAMQFDDGTKMYNQIYEIFDVTVAQPRRFICHDLAPYHKPEPNSPDQMFRYVDFLGYLGVLQTLPLDSLKLLEKPL</sequence>
<dbReference type="RefSeq" id="XP_016928121.3">
    <property type="nucleotide sequence ID" value="XM_017072632.4"/>
</dbReference>
<dbReference type="PANTHER" id="PTHR22667:SF0">
    <property type="entry name" value="AT01380P-RELATED"/>
    <property type="match status" value="1"/>
</dbReference>
<dbReference type="PANTHER" id="PTHR22667">
    <property type="entry name" value="AT01380P-RELATED"/>
    <property type="match status" value="1"/>
</dbReference>
<feature type="domain" description="BACK" evidence="2">
    <location>
        <begin position="166"/>
        <end position="264"/>
    </location>
</feature>
<dbReference type="InterPro" id="IPR000210">
    <property type="entry name" value="BTB/POZ_dom"/>
</dbReference>
<dbReference type="SUPFAM" id="SSF54695">
    <property type="entry name" value="POZ domain"/>
    <property type="match status" value="1"/>
</dbReference>
<name>A0AB39Z3Z2_DROSZ</name>
<accession>A0AB39Z3Z2</accession>
<dbReference type="Gene3D" id="3.30.710.10">
    <property type="entry name" value="Potassium Channel Kv1.1, Chain A"/>
    <property type="match status" value="1"/>
</dbReference>
<keyword evidence="3" id="KW-1185">Reference proteome</keyword>